<dbReference type="GO" id="GO:0046983">
    <property type="term" value="F:protein dimerization activity"/>
    <property type="evidence" value="ECO:0007669"/>
    <property type="project" value="InterPro"/>
</dbReference>
<dbReference type="PRINTS" id="PR00404">
    <property type="entry name" value="MADSDOMAIN"/>
</dbReference>
<dbReference type="SMART" id="SM00432">
    <property type="entry name" value="MADS"/>
    <property type="match status" value="1"/>
</dbReference>
<evidence type="ECO:0000256" key="7">
    <source>
        <dbReference type="SAM" id="MobiDB-lite"/>
    </source>
</evidence>
<dbReference type="GO" id="GO:0000987">
    <property type="term" value="F:cis-regulatory region sequence-specific DNA binding"/>
    <property type="evidence" value="ECO:0007669"/>
    <property type="project" value="InterPro"/>
</dbReference>
<feature type="region of interest" description="Disordered" evidence="7">
    <location>
        <begin position="1"/>
        <end position="23"/>
    </location>
</feature>
<gene>
    <name evidence="10" type="ORF">ACMD2_26619</name>
</gene>
<dbReference type="Gene3D" id="3.40.1810.10">
    <property type="entry name" value="Transcription factor, MADS-box"/>
    <property type="match status" value="1"/>
</dbReference>
<dbReference type="PROSITE" id="PS50066">
    <property type="entry name" value="MADS_BOX_2"/>
    <property type="match status" value="1"/>
</dbReference>
<keyword evidence="8" id="KW-0472">Membrane</keyword>
<keyword evidence="5" id="KW-0539">Nucleus</keyword>
<keyword evidence="8" id="KW-1133">Transmembrane helix</keyword>
<keyword evidence="2" id="KW-0805">Transcription regulation</keyword>
<keyword evidence="4" id="KW-0804">Transcription</keyword>
<evidence type="ECO:0000256" key="2">
    <source>
        <dbReference type="ARBA" id="ARBA00023015"/>
    </source>
</evidence>
<comment type="subcellular location">
    <subcellularLocation>
        <location evidence="1">Nucleus</location>
    </subcellularLocation>
</comment>
<evidence type="ECO:0000313" key="10">
    <source>
        <dbReference type="EMBL" id="OAY73383.1"/>
    </source>
</evidence>
<evidence type="ECO:0000256" key="6">
    <source>
        <dbReference type="SAM" id="Coils"/>
    </source>
</evidence>
<comment type="caution">
    <text evidence="10">The sequence shown here is derived from an EMBL/GenBank/DDBJ whole genome shotgun (WGS) entry which is preliminary data.</text>
</comment>
<keyword evidence="3" id="KW-0238">DNA-binding</keyword>
<dbReference type="GO" id="GO:0000981">
    <property type="term" value="F:DNA-binding transcription factor activity, RNA polymerase II-specific"/>
    <property type="evidence" value="ECO:0007669"/>
    <property type="project" value="InterPro"/>
</dbReference>
<dbReference type="InterPro" id="IPR002100">
    <property type="entry name" value="TF_MADSbox"/>
</dbReference>
<sequence length="334" mass="36709">HAKSLQTPPAAHGPHHRTSPPPCVPGPTNLSALFLGFRFLIFVLLSASSAIAASATFGKRQATAEGTYTLMARKKVSLAWIANDSTRRATFKKRRKGLMKKASELATLCDVRTCVVVYGLGEAQGKVWPSPAEAARVLARFKSMPEMEQCKKMMNQEGFLRQRVAKAQEQLRKQERENRELETTLLMYDGLNSVAEGVGAVGRLRDLAIEDATSLAWMVEMKAKAVQERIDILKAQMHHTASAAATAAASSSHAAAVIQQHQGPADALVAKDKTPLEAAMEALQRQNWFMEVMNPSIDNNVLFGSVSAQAEEMMLMQPYIDTTMPWLDPYFPLN</sequence>
<feature type="coiled-coil region" evidence="6">
    <location>
        <begin position="157"/>
        <end position="184"/>
    </location>
</feature>
<dbReference type="InterPro" id="IPR050142">
    <property type="entry name" value="MADS-box/MEF2_TF"/>
</dbReference>
<dbReference type="InterPro" id="IPR036879">
    <property type="entry name" value="TF_MADSbox_sf"/>
</dbReference>
<feature type="non-terminal residue" evidence="10">
    <location>
        <position position="1"/>
    </location>
</feature>
<dbReference type="CDD" id="cd00266">
    <property type="entry name" value="MADS_SRF_like"/>
    <property type="match status" value="1"/>
</dbReference>
<evidence type="ECO:0000313" key="11">
    <source>
        <dbReference type="Proteomes" id="UP000092600"/>
    </source>
</evidence>
<dbReference type="EMBL" id="LSRQ01002728">
    <property type="protein sequence ID" value="OAY73383.1"/>
    <property type="molecule type" value="Genomic_DNA"/>
</dbReference>
<feature type="domain" description="MADS-box" evidence="9">
    <location>
        <begin position="71"/>
        <end position="119"/>
    </location>
</feature>
<evidence type="ECO:0000256" key="5">
    <source>
        <dbReference type="ARBA" id="ARBA00023242"/>
    </source>
</evidence>
<keyword evidence="8" id="KW-0812">Transmembrane</keyword>
<keyword evidence="6" id="KW-0175">Coiled coil</keyword>
<accession>A0A199V8N8</accession>
<proteinExistence type="predicted"/>
<dbReference type="SUPFAM" id="SSF55455">
    <property type="entry name" value="SRF-like"/>
    <property type="match status" value="1"/>
</dbReference>
<evidence type="ECO:0000256" key="1">
    <source>
        <dbReference type="ARBA" id="ARBA00004123"/>
    </source>
</evidence>
<dbReference type="FunFam" id="3.40.1810.10:FF:000024">
    <property type="entry name" value="Agamous-like MADS-box protein AGL80"/>
    <property type="match status" value="1"/>
</dbReference>
<evidence type="ECO:0000259" key="9">
    <source>
        <dbReference type="PROSITE" id="PS50066"/>
    </source>
</evidence>
<dbReference type="PANTHER" id="PTHR48019">
    <property type="entry name" value="SERUM RESPONSE FACTOR HOMOLOG"/>
    <property type="match status" value="1"/>
</dbReference>
<protein>
    <submittedName>
        <fullName evidence="10">Agamous-like MADS-box protein AGL80</fullName>
    </submittedName>
</protein>
<dbReference type="Proteomes" id="UP000092600">
    <property type="component" value="Unassembled WGS sequence"/>
</dbReference>
<dbReference type="GO" id="GO:0005634">
    <property type="term" value="C:nucleus"/>
    <property type="evidence" value="ECO:0007669"/>
    <property type="project" value="UniProtKB-SubCell"/>
</dbReference>
<evidence type="ECO:0000256" key="4">
    <source>
        <dbReference type="ARBA" id="ARBA00023163"/>
    </source>
</evidence>
<dbReference type="GO" id="GO:0045944">
    <property type="term" value="P:positive regulation of transcription by RNA polymerase II"/>
    <property type="evidence" value="ECO:0007669"/>
    <property type="project" value="InterPro"/>
</dbReference>
<dbReference type="AlphaFoldDB" id="A0A199V8N8"/>
<feature type="transmembrane region" description="Helical" evidence="8">
    <location>
        <begin position="30"/>
        <end position="53"/>
    </location>
</feature>
<evidence type="ECO:0000256" key="3">
    <source>
        <dbReference type="ARBA" id="ARBA00023125"/>
    </source>
</evidence>
<organism evidence="10 11">
    <name type="scientific">Ananas comosus</name>
    <name type="common">Pineapple</name>
    <name type="synonym">Ananas ananas</name>
    <dbReference type="NCBI Taxonomy" id="4615"/>
    <lineage>
        <taxon>Eukaryota</taxon>
        <taxon>Viridiplantae</taxon>
        <taxon>Streptophyta</taxon>
        <taxon>Embryophyta</taxon>
        <taxon>Tracheophyta</taxon>
        <taxon>Spermatophyta</taxon>
        <taxon>Magnoliopsida</taxon>
        <taxon>Liliopsida</taxon>
        <taxon>Poales</taxon>
        <taxon>Bromeliaceae</taxon>
        <taxon>Bromelioideae</taxon>
        <taxon>Ananas</taxon>
    </lineage>
</organism>
<dbReference type="Pfam" id="PF00319">
    <property type="entry name" value="SRF-TF"/>
    <property type="match status" value="1"/>
</dbReference>
<dbReference type="InterPro" id="IPR033897">
    <property type="entry name" value="SRF-like_MADS-box"/>
</dbReference>
<name>A0A199V8N8_ANACO</name>
<evidence type="ECO:0000256" key="8">
    <source>
        <dbReference type="SAM" id="Phobius"/>
    </source>
</evidence>
<reference evidence="10 11" key="1">
    <citation type="journal article" date="2016" name="DNA Res.">
        <title>The draft genome of MD-2 pineapple using hybrid error correction of long reads.</title>
        <authorList>
            <person name="Redwan R.M."/>
            <person name="Saidin A."/>
            <person name="Kumar S.V."/>
        </authorList>
    </citation>
    <scope>NUCLEOTIDE SEQUENCE [LARGE SCALE GENOMIC DNA]</scope>
    <source>
        <strain evidence="11">cv. MD2</strain>
        <tissue evidence="10">Leaf</tissue>
    </source>
</reference>